<organism evidence="2 3">
    <name type="scientific">Buttiauxella selenatireducens</name>
    <dbReference type="NCBI Taxonomy" id="3073902"/>
    <lineage>
        <taxon>Bacteria</taxon>
        <taxon>Pseudomonadati</taxon>
        <taxon>Pseudomonadota</taxon>
        <taxon>Gammaproteobacteria</taxon>
        <taxon>Enterobacterales</taxon>
        <taxon>Enterobacteriaceae</taxon>
        <taxon>Buttiauxella</taxon>
    </lineage>
</organism>
<evidence type="ECO:0000313" key="2">
    <source>
        <dbReference type="EMBL" id="WMY76420.1"/>
    </source>
</evidence>
<gene>
    <name evidence="2" type="ORF">RHD99_11050</name>
</gene>
<name>A0ABY9SG06_9ENTR</name>
<reference evidence="2 3" key="1">
    <citation type="submission" date="2023-09" db="EMBL/GenBank/DDBJ databases">
        <title>Buttiauxella selenatireducens sp. nov., isolated from the rhizosphere of Cardamine hupingshanesis.</title>
        <authorList>
            <person name="Zhang S."/>
            <person name="Xu Z."/>
            <person name="Wang H."/>
            <person name="Guo Y."/>
        </authorList>
    </citation>
    <scope>NUCLEOTIDE SEQUENCE [LARGE SCALE GENOMIC DNA]</scope>
    <source>
        <strain evidence="2 3">R73</strain>
    </source>
</reference>
<dbReference type="EMBL" id="CP133838">
    <property type="protein sequence ID" value="WMY76420.1"/>
    <property type="molecule type" value="Genomic_DNA"/>
</dbReference>
<evidence type="ECO:0000259" key="1">
    <source>
        <dbReference type="Pfam" id="PF22294"/>
    </source>
</evidence>
<dbReference type="InterPro" id="IPR054239">
    <property type="entry name" value="DUF6966"/>
</dbReference>
<sequence>MKTNIQHLLTKISLLLSNNDEERWAAAFEQLSKKLDLDYDTALSDIKHTFGGAGSFNDLVLHHKGQMLVRENNELNALQDQLYEAVTTEIINRRNR</sequence>
<proteinExistence type="predicted"/>
<keyword evidence="3" id="KW-1185">Reference proteome</keyword>
<dbReference type="Proteomes" id="UP001246690">
    <property type="component" value="Chromosome"/>
</dbReference>
<feature type="domain" description="DUF6966" evidence="1">
    <location>
        <begin position="19"/>
        <end position="68"/>
    </location>
</feature>
<dbReference type="RefSeq" id="WP_309878800.1">
    <property type="nucleotide sequence ID" value="NZ_CP133838.1"/>
</dbReference>
<dbReference type="Pfam" id="PF22294">
    <property type="entry name" value="DUF6966"/>
    <property type="match status" value="1"/>
</dbReference>
<evidence type="ECO:0000313" key="3">
    <source>
        <dbReference type="Proteomes" id="UP001246690"/>
    </source>
</evidence>
<protein>
    <recommendedName>
        <fullName evidence="1">DUF6966 domain-containing protein</fullName>
    </recommendedName>
</protein>
<accession>A0ABY9SG06</accession>